<keyword evidence="2" id="KW-1185">Reference proteome</keyword>
<accession>A0ABP6NMT2</accession>
<reference evidence="2" key="1">
    <citation type="journal article" date="2019" name="Int. J. Syst. Evol. Microbiol.">
        <title>The Global Catalogue of Microorganisms (GCM) 10K type strain sequencing project: providing services to taxonomists for standard genome sequencing and annotation.</title>
        <authorList>
            <consortium name="The Broad Institute Genomics Platform"/>
            <consortium name="The Broad Institute Genome Sequencing Center for Infectious Disease"/>
            <person name="Wu L."/>
            <person name="Ma J."/>
        </authorList>
    </citation>
    <scope>NUCLEOTIDE SEQUENCE [LARGE SCALE GENOMIC DNA]</scope>
    <source>
        <strain evidence="2">JCM 15614</strain>
    </source>
</reference>
<dbReference type="PANTHER" id="PTHR38479:SF2">
    <property type="entry name" value="WINGED HELIX DNA-BINDING DOMAIN-CONTAINING PROTEIN"/>
    <property type="match status" value="1"/>
</dbReference>
<dbReference type="RefSeq" id="WP_344686483.1">
    <property type="nucleotide sequence ID" value="NZ_BAAAVV010000001.1"/>
</dbReference>
<dbReference type="PANTHER" id="PTHR38479">
    <property type="entry name" value="LMO0824 PROTEIN"/>
    <property type="match status" value="1"/>
</dbReference>
<dbReference type="GO" id="GO:0003677">
    <property type="term" value="F:DNA binding"/>
    <property type="evidence" value="ECO:0007669"/>
    <property type="project" value="UniProtKB-KW"/>
</dbReference>
<keyword evidence="1" id="KW-0238">DNA-binding</keyword>
<dbReference type="InterPro" id="IPR009351">
    <property type="entry name" value="AlkZ-like"/>
</dbReference>
<gene>
    <name evidence="1" type="ORF">GCM10010531_00610</name>
</gene>
<dbReference type="Proteomes" id="UP001499924">
    <property type="component" value="Unassembled WGS sequence"/>
</dbReference>
<sequence>MRTIDPEGVTPAGLLPHLLVKQHLAPGSAGADVVSLAGDLIGLHATSSLSPYLSAFARLTSFRPEDLDRELYERRSLLRLKCMRGTVFVVPRDLAPVLFAATRAATLSGDRRWLRVARDHYEQWAPRVLDALGGRALGAGELRRLLGADDRLPAVVSMLCDEGLILRDRPTGTRRSSAFRYRRWDDVYPDLDLSAVAEATAIELLVHRYVAAYGPVSHRDVAWWSGLPLSTVRPAVDGLVEAQVVVRLAGAPDDLLMSVDDLSSADAAPAGAGSVVLLPVLDPYLMGYRDRDRFLDPSLRPLVYDRGGNATSTVLVDGRVEGVWDLTDAPRPAVRVLLFDPAQPHRSAVLDRCAAVGEFWFGGPVPVLEHTAMAALAEGRTAMHPLDDAVPR</sequence>
<evidence type="ECO:0000313" key="1">
    <source>
        <dbReference type="EMBL" id="GAA3153543.1"/>
    </source>
</evidence>
<name>A0ABP6NMT2_9ACTN</name>
<dbReference type="EMBL" id="BAAAVV010000001">
    <property type="protein sequence ID" value="GAA3153543.1"/>
    <property type="molecule type" value="Genomic_DNA"/>
</dbReference>
<evidence type="ECO:0000313" key="2">
    <source>
        <dbReference type="Proteomes" id="UP001499924"/>
    </source>
</evidence>
<organism evidence="1 2">
    <name type="scientific">Blastococcus jejuensis</name>
    <dbReference type="NCBI Taxonomy" id="351224"/>
    <lineage>
        <taxon>Bacteria</taxon>
        <taxon>Bacillati</taxon>
        <taxon>Actinomycetota</taxon>
        <taxon>Actinomycetes</taxon>
        <taxon>Geodermatophilales</taxon>
        <taxon>Geodermatophilaceae</taxon>
        <taxon>Blastococcus</taxon>
    </lineage>
</organism>
<protein>
    <submittedName>
        <fullName evidence="1">Winged helix DNA-binding domain-containing protein</fullName>
    </submittedName>
</protein>
<proteinExistence type="predicted"/>
<comment type="caution">
    <text evidence="1">The sequence shown here is derived from an EMBL/GenBank/DDBJ whole genome shotgun (WGS) entry which is preliminary data.</text>
</comment>
<dbReference type="Pfam" id="PF06224">
    <property type="entry name" value="AlkZ-like"/>
    <property type="match status" value="1"/>
</dbReference>